<gene>
    <name evidence="2" type="ORF">BJ508DRAFT_331055</name>
</gene>
<evidence type="ECO:0000313" key="3">
    <source>
        <dbReference type="Proteomes" id="UP000275078"/>
    </source>
</evidence>
<dbReference type="Pfam" id="PF14223">
    <property type="entry name" value="Retrotran_gag_2"/>
    <property type="match status" value="1"/>
</dbReference>
<sequence length="538" mass="60593">MDSSISIVQFPYARHIITINHNYTSTCQYICHHHLAFVLKQHIQINRLRVTGLYLCPSPAAEASPVRTARRSARTSESSRSTLPRNRAVPVAEVSTEIPALAIAYSQSSRVPNRAVSVTELPVKVSAAVLKVAARPSQARALGPRNELPVNPSFQLQRSRGLHRDLAPVKVAAAAVKVFVRPSQGRHRRSQGRCCRSQGHCWTQSRSPPPQSRSWLDPVKIAATPLKIAAVVVKVVARPSQERHHSGVKNSIPRLNDRNWPDWSSRMQYQLDKEGTLWTIIKVPEKPTGTGDLPEFSYFLNLGAKLGMPRFIEKWQYDSDRAIRAMLPFLDATRHQEVLIMKEENKTAAEVWNALKERYQKSDDSTNMSLIVDLVQLEIPNGASLKHVQKTFDEHLLHLNKLRSTKITVEQILTSFTMRLAQQAFPSIVDSLSCQTESLKPETVVNRCLESARRSDEMGSDTPRTTLLLGKRKQGKDKCSYCRWTGHNSENCYIKDPSKAPPGSRQKFEDLKAKKEKEGSGDPNTKRRKLSAKVQEDE</sequence>
<reference evidence="2 3" key="1">
    <citation type="journal article" date="2018" name="Nat. Ecol. Evol.">
        <title>Pezizomycetes genomes reveal the molecular basis of ectomycorrhizal truffle lifestyle.</title>
        <authorList>
            <person name="Murat C."/>
            <person name="Payen T."/>
            <person name="Noel B."/>
            <person name="Kuo A."/>
            <person name="Morin E."/>
            <person name="Chen J."/>
            <person name="Kohler A."/>
            <person name="Krizsan K."/>
            <person name="Balestrini R."/>
            <person name="Da Silva C."/>
            <person name="Montanini B."/>
            <person name="Hainaut M."/>
            <person name="Levati E."/>
            <person name="Barry K.W."/>
            <person name="Belfiori B."/>
            <person name="Cichocki N."/>
            <person name="Clum A."/>
            <person name="Dockter R.B."/>
            <person name="Fauchery L."/>
            <person name="Guy J."/>
            <person name="Iotti M."/>
            <person name="Le Tacon F."/>
            <person name="Lindquist E.A."/>
            <person name="Lipzen A."/>
            <person name="Malagnac F."/>
            <person name="Mello A."/>
            <person name="Molinier V."/>
            <person name="Miyauchi S."/>
            <person name="Poulain J."/>
            <person name="Riccioni C."/>
            <person name="Rubini A."/>
            <person name="Sitrit Y."/>
            <person name="Splivallo R."/>
            <person name="Traeger S."/>
            <person name="Wang M."/>
            <person name="Zifcakova L."/>
            <person name="Wipf D."/>
            <person name="Zambonelli A."/>
            <person name="Paolocci F."/>
            <person name="Nowrousian M."/>
            <person name="Ottonello S."/>
            <person name="Baldrian P."/>
            <person name="Spatafora J.W."/>
            <person name="Henrissat B."/>
            <person name="Nagy L.G."/>
            <person name="Aury J.M."/>
            <person name="Wincker P."/>
            <person name="Grigoriev I.V."/>
            <person name="Bonfante P."/>
            <person name="Martin F.M."/>
        </authorList>
    </citation>
    <scope>NUCLEOTIDE SEQUENCE [LARGE SCALE GENOMIC DNA]</scope>
    <source>
        <strain evidence="2 3">RN42</strain>
    </source>
</reference>
<name>A0A3N4HTZ2_ASCIM</name>
<protein>
    <submittedName>
        <fullName evidence="2">Uncharacterized protein</fullName>
    </submittedName>
</protein>
<accession>A0A3N4HTZ2</accession>
<evidence type="ECO:0000256" key="1">
    <source>
        <dbReference type="SAM" id="MobiDB-lite"/>
    </source>
</evidence>
<organism evidence="2 3">
    <name type="scientific">Ascobolus immersus RN42</name>
    <dbReference type="NCBI Taxonomy" id="1160509"/>
    <lineage>
        <taxon>Eukaryota</taxon>
        <taxon>Fungi</taxon>
        <taxon>Dikarya</taxon>
        <taxon>Ascomycota</taxon>
        <taxon>Pezizomycotina</taxon>
        <taxon>Pezizomycetes</taxon>
        <taxon>Pezizales</taxon>
        <taxon>Ascobolaceae</taxon>
        <taxon>Ascobolus</taxon>
    </lineage>
</organism>
<feature type="compositionally biased region" description="Basic and acidic residues" evidence="1">
    <location>
        <begin position="506"/>
        <end position="520"/>
    </location>
</feature>
<proteinExistence type="predicted"/>
<feature type="region of interest" description="Disordered" evidence="1">
    <location>
        <begin position="493"/>
        <end position="538"/>
    </location>
</feature>
<feature type="region of interest" description="Disordered" evidence="1">
    <location>
        <begin position="65"/>
        <end position="88"/>
    </location>
</feature>
<evidence type="ECO:0000313" key="2">
    <source>
        <dbReference type="EMBL" id="RPA76506.1"/>
    </source>
</evidence>
<keyword evidence="3" id="KW-1185">Reference proteome</keyword>
<dbReference type="AlphaFoldDB" id="A0A3N4HTZ2"/>
<dbReference type="EMBL" id="ML119743">
    <property type="protein sequence ID" value="RPA76506.1"/>
    <property type="molecule type" value="Genomic_DNA"/>
</dbReference>
<dbReference type="Proteomes" id="UP000275078">
    <property type="component" value="Unassembled WGS sequence"/>
</dbReference>